<name>Q4T6Q3_TETNG</name>
<feature type="disulfide bond" evidence="9">
    <location>
        <begin position="437"/>
        <end position="447"/>
    </location>
</feature>
<accession>Q4T6Q3</accession>
<dbReference type="GO" id="GO:0016020">
    <property type="term" value="C:membrane"/>
    <property type="evidence" value="ECO:0007669"/>
    <property type="project" value="UniProtKB-SubCell"/>
</dbReference>
<feature type="domain" description="EGF-like" evidence="10">
    <location>
        <begin position="433"/>
        <end position="472"/>
    </location>
</feature>
<dbReference type="Gene3D" id="2.10.25.10">
    <property type="entry name" value="Laminin"/>
    <property type="match status" value="2"/>
</dbReference>
<keyword evidence="8" id="KW-0325">Glycoprotein</keyword>
<dbReference type="PROSITE" id="PS01248">
    <property type="entry name" value="EGF_LAM_1"/>
    <property type="match status" value="1"/>
</dbReference>
<keyword evidence="2 9" id="KW-0245">EGF-like domain</keyword>
<proteinExistence type="predicted"/>
<dbReference type="KEGG" id="tng:GSTEN00006193G001"/>
<dbReference type="InterPro" id="IPR000742">
    <property type="entry name" value="EGF"/>
</dbReference>
<dbReference type="Pfam" id="PF02469">
    <property type="entry name" value="Fasciclin"/>
    <property type="match status" value="3"/>
</dbReference>
<evidence type="ECO:0000256" key="1">
    <source>
        <dbReference type="ARBA" id="ARBA00004479"/>
    </source>
</evidence>
<dbReference type="Pfam" id="PF12947">
    <property type="entry name" value="EGF_3"/>
    <property type="match status" value="1"/>
</dbReference>
<dbReference type="SMART" id="SM00181">
    <property type="entry name" value="EGF"/>
    <property type="match status" value="4"/>
</dbReference>
<reference evidence="12" key="1">
    <citation type="journal article" date="2004" name="Nature">
        <title>Genome duplication in the teleost fish Tetraodon nigroviridis reveals the early vertebrate proto-karyotype.</title>
        <authorList>
            <person name="Jaillon O."/>
            <person name="Aury J.-M."/>
            <person name="Brunet F."/>
            <person name="Petit J.-L."/>
            <person name="Stange-Thomann N."/>
            <person name="Mauceli E."/>
            <person name="Bouneau L."/>
            <person name="Fischer C."/>
            <person name="Ozouf-Costaz C."/>
            <person name="Bernot A."/>
            <person name="Nicaud S."/>
            <person name="Jaffe D."/>
            <person name="Fisher S."/>
            <person name="Lutfalla G."/>
            <person name="Dossat C."/>
            <person name="Segurens B."/>
            <person name="Dasilva C."/>
            <person name="Salanoubat M."/>
            <person name="Levy M."/>
            <person name="Boudet N."/>
            <person name="Castellano S."/>
            <person name="Anthouard V."/>
            <person name="Jubin C."/>
            <person name="Castelli V."/>
            <person name="Katinka M."/>
            <person name="Vacherie B."/>
            <person name="Biemont C."/>
            <person name="Skalli Z."/>
            <person name="Cattolico L."/>
            <person name="Poulain J."/>
            <person name="De Berardinis V."/>
            <person name="Cruaud C."/>
            <person name="Duprat S."/>
            <person name="Brottier P."/>
            <person name="Coutanceau J.-P."/>
            <person name="Gouzy J."/>
            <person name="Parra G."/>
            <person name="Lardier G."/>
            <person name="Chapple C."/>
            <person name="McKernan K.J."/>
            <person name="McEwan P."/>
            <person name="Bosak S."/>
            <person name="Kellis M."/>
            <person name="Volff J.-N."/>
            <person name="Guigo R."/>
            <person name="Zody M.C."/>
            <person name="Mesirov J."/>
            <person name="Lindblad-Toh K."/>
            <person name="Birren B."/>
            <person name="Nusbaum C."/>
            <person name="Kahn D."/>
            <person name="Robinson-Rechavi M."/>
            <person name="Laudet V."/>
            <person name="Schachter V."/>
            <person name="Quetier F."/>
            <person name="Saurin W."/>
            <person name="Scarpelli C."/>
            <person name="Wincker P."/>
            <person name="Lander E.S."/>
            <person name="Weissenbach J."/>
            <person name="Roest Crollius H."/>
        </authorList>
    </citation>
    <scope>NUCLEOTIDE SEQUENCE [LARGE SCALE GENOMIC DNA]</scope>
</reference>
<feature type="domain" description="FAS1" evidence="11">
    <location>
        <begin position="88"/>
        <end position="244"/>
    </location>
</feature>
<evidence type="ECO:0000256" key="3">
    <source>
        <dbReference type="ARBA" id="ARBA00022692"/>
    </source>
</evidence>
<evidence type="ECO:0000256" key="8">
    <source>
        <dbReference type="ARBA" id="ARBA00023180"/>
    </source>
</evidence>
<keyword evidence="4" id="KW-1133">Transmembrane helix</keyword>
<evidence type="ECO:0000256" key="5">
    <source>
        <dbReference type="ARBA" id="ARBA00023136"/>
    </source>
</evidence>
<evidence type="ECO:0000313" key="12">
    <source>
        <dbReference type="EMBL" id="CAF91429.1"/>
    </source>
</evidence>
<evidence type="ECO:0000256" key="4">
    <source>
        <dbReference type="ARBA" id="ARBA00022989"/>
    </source>
</evidence>
<evidence type="ECO:0000256" key="7">
    <source>
        <dbReference type="ARBA" id="ARBA00023170"/>
    </source>
</evidence>
<keyword evidence="3" id="KW-0812">Transmembrane</keyword>
<dbReference type="PANTHER" id="PTHR24038">
    <property type="entry name" value="STABILIN"/>
    <property type="match status" value="1"/>
</dbReference>
<sequence length="1052" mass="115344">CLDGIGGNGSCSCQEAFKGVACHICVDPSKHGERCDQGSGGVCRRGSCLEGFSGDNCDRMAAPCNSDGLHEHCHIHAYCVYAEPDTNEGHLYLPRSYAGDGTLCYGSLQDKYRHFSDDLSGNLTLLLPSADAMLSPGLTQSSFWRTRHHLPAFVRSHLVPGIYSIEDLDRLVGTKLGTMNPPTVWEVSKCNGVRMYTHMKKMPILCGSGWKCFSVQSLCVGHARILAPNLPALNGYIHIIDRDSSVVKYHVIPNELLFPDLLWDGMVKRTMLGVDHQVQFHVNSINQMTVNNVPLDSFTETQYGVIVVLPQVLQVQRNRCSKPFTVQARGRCTDCDGLPVCLFGYQPVRERFPANMRPNCNYRKRDHSCCPGYYGHECFRCPGEVGRWCSGHGECQDGAQGTGECRCYEGFHGTACEDCEPGRYGTNCSSKIVDDACGGVCDDNANCVPGPQGSTATCACVAGYEGNGTHCKGETNTHTNTHARLCGNSEWKLKRFLPVVRLPEVDPCSSSNGGCSEFAICTKLAPGERSCTCEEGYTGDGTVCLEIDGCLVNNGGCARSAECIRTGPNTAYLILSDGFYVGDFLIQPMRLGLGVACENELSFPKTGGVKPAGKCLFPSDVTYWSAPVFCPSERSSALSQKANVQNLLGSGPFTVFVPVERLDNQNAYEEWKDSARLQDLVRYHVVSCELLRLSDLKSTQRAVSTSGYTLHFSQQQMNLTSAAVFYGYTRFYKLIEEAGLLPALAMAVHQPFTMLWPTDEALGSLPPERQRWLSSPDHREELAAIIKAHIIRPSSTFRTMHGSKLRFSCDRTLVGAVLVNDNAARMVDRYLTFREGLAYGIDHLLEPPGLGAHCDTLENRTTYGEWETCSIRRSRGRSWTLDWYSYRHYPWLNMDGCRRVCRFPVWLQKCCKNHYGRDCQGERESRWGQFAQGMLTTPVATTGTAATEFWGPDDAVAAKASGEVPATCVSPATTAPTAQVARTTLWSAHPSGIVGSTFLIGSSSSQPVTTVESGETVTMEFRVLESVSAERAGRGTGANWISVSMGPEAKRS</sequence>
<keyword evidence="6 9" id="KW-1015">Disulfide bond</keyword>
<feature type="disulfide bond" evidence="9">
    <location>
        <begin position="13"/>
        <end position="22"/>
    </location>
</feature>
<comment type="caution">
    <text evidence="9">Lacks conserved residue(s) required for the propagation of feature annotation.</text>
</comment>
<evidence type="ECO:0000259" key="11">
    <source>
        <dbReference type="PROSITE" id="PS50213"/>
    </source>
</evidence>
<dbReference type="EMBL" id="CAAE01008673">
    <property type="protein sequence ID" value="CAF91429.1"/>
    <property type="molecule type" value="Genomic_DNA"/>
</dbReference>
<dbReference type="InterPro" id="IPR002049">
    <property type="entry name" value="LE_dom"/>
</dbReference>
<evidence type="ECO:0000256" key="9">
    <source>
        <dbReference type="PROSITE-ProRule" id="PRU00076"/>
    </source>
</evidence>
<keyword evidence="7" id="KW-0675">Receptor</keyword>
<dbReference type="PROSITE" id="PS50026">
    <property type="entry name" value="EGF_3"/>
    <property type="match status" value="4"/>
</dbReference>
<keyword evidence="5" id="KW-0472">Membrane</keyword>
<feature type="domain" description="EGF-like" evidence="10">
    <location>
        <begin position="385"/>
        <end position="417"/>
    </location>
</feature>
<dbReference type="InterPro" id="IPR000782">
    <property type="entry name" value="FAS1_domain"/>
</dbReference>
<comment type="caution">
    <text evidence="12">The sequence shown here is derived from an EMBL/GenBank/DDBJ whole genome shotgun (WGS) entry which is preliminary data.</text>
</comment>
<feature type="non-terminal residue" evidence="12">
    <location>
        <position position="1"/>
    </location>
</feature>
<reference evidence="12" key="2">
    <citation type="submission" date="2004-02" db="EMBL/GenBank/DDBJ databases">
        <authorList>
            <consortium name="Genoscope"/>
            <consortium name="Whitehead Institute Centre for Genome Research"/>
        </authorList>
    </citation>
    <scope>NUCLEOTIDE SEQUENCE</scope>
</reference>
<dbReference type="InterPro" id="IPR024731">
    <property type="entry name" value="NELL2-like_EGF"/>
</dbReference>
<dbReference type="CDD" id="cd00055">
    <property type="entry name" value="EGF_Lam"/>
    <property type="match status" value="1"/>
</dbReference>
<organism evidence="12">
    <name type="scientific">Tetraodon nigroviridis</name>
    <name type="common">Spotted green pufferfish</name>
    <name type="synonym">Chelonodon nigroviridis</name>
    <dbReference type="NCBI Taxonomy" id="99883"/>
    <lineage>
        <taxon>Eukaryota</taxon>
        <taxon>Metazoa</taxon>
        <taxon>Chordata</taxon>
        <taxon>Craniata</taxon>
        <taxon>Vertebrata</taxon>
        <taxon>Euteleostomi</taxon>
        <taxon>Actinopterygii</taxon>
        <taxon>Neopterygii</taxon>
        <taxon>Teleostei</taxon>
        <taxon>Neoteleostei</taxon>
        <taxon>Acanthomorphata</taxon>
        <taxon>Eupercaria</taxon>
        <taxon>Tetraodontiformes</taxon>
        <taxon>Tetradontoidea</taxon>
        <taxon>Tetraodontidae</taxon>
        <taxon>Tetraodon</taxon>
    </lineage>
</organism>
<dbReference type="PANTHER" id="PTHR24038:SF8">
    <property type="entry name" value="STABILIN-1"/>
    <property type="match status" value="1"/>
</dbReference>
<feature type="domain" description="EGF-like" evidence="10">
    <location>
        <begin position="1"/>
        <end position="23"/>
    </location>
</feature>
<dbReference type="PROSITE" id="PS01186">
    <property type="entry name" value="EGF_2"/>
    <property type="match status" value="2"/>
</dbReference>
<dbReference type="InterPro" id="IPR036378">
    <property type="entry name" value="FAS1_dom_sf"/>
</dbReference>
<dbReference type="PROSITE" id="PS00022">
    <property type="entry name" value="EGF_1"/>
    <property type="match status" value="2"/>
</dbReference>
<dbReference type="FunFam" id="2.10.25.10:FF:000040">
    <property type="entry name" value="Stabilin 2"/>
    <property type="match status" value="1"/>
</dbReference>
<protein>
    <submittedName>
        <fullName evidence="12">(spotted green pufferfish) hypothetical protein</fullName>
    </submittedName>
</protein>
<dbReference type="FunFam" id="2.30.180.10:FF:000005">
    <property type="entry name" value="Stabilin 2"/>
    <property type="match status" value="1"/>
</dbReference>
<evidence type="ECO:0000256" key="6">
    <source>
        <dbReference type="ARBA" id="ARBA00023157"/>
    </source>
</evidence>
<dbReference type="SMART" id="SM00554">
    <property type="entry name" value="FAS1"/>
    <property type="match status" value="2"/>
</dbReference>
<evidence type="ECO:0000259" key="10">
    <source>
        <dbReference type="PROSITE" id="PS50026"/>
    </source>
</evidence>
<dbReference type="Gene3D" id="2.30.180.10">
    <property type="entry name" value="FAS1 domain"/>
    <property type="match status" value="3"/>
</dbReference>
<gene>
    <name evidence="12" type="ORF">GSTENG00006193001</name>
</gene>
<dbReference type="PROSITE" id="PS50213">
    <property type="entry name" value="FAS1"/>
    <property type="match status" value="2"/>
</dbReference>
<dbReference type="SUPFAM" id="SSF82153">
    <property type="entry name" value="FAS1 domain"/>
    <property type="match status" value="3"/>
</dbReference>
<evidence type="ECO:0000256" key="2">
    <source>
        <dbReference type="ARBA" id="ARBA00022536"/>
    </source>
</evidence>
<feature type="disulfide bond" evidence="9">
    <location>
        <begin position="407"/>
        <end position="416"/>
    </location>
</feature>
<feature type="domain" description="FAS1" evidence="11">
    <location>
        <begin position="715"/>
        <end position="845"/>
    </location>
</feature>
<dbReference type="AlphaFoldDB" id="Q4T6Q3"/>
<dbReference type="OrthoDB" id="286301at2759"/>
<comment type="subcellular location">
    <subcellularLocation>
        <location evidence="1">Membrane</location>
        <topology evidence="1">Single-pass type I membrane protein</topology>
    </subcellularLocation>
</comment>
<feature type="disulfide bond" evidence="9">
    <location>
        <begin position="441"/>
        <end position="458"/>
    </location>
</feature>
<feature type="domain" description="EGF-like" evidence="10">
    <location>
        <begin position="504"/>
        <end position="545"/>
    </location>
</feature>